<sequence>MSTWPDDLTAATRAADVRISTVLQQTDKTVLARGTRAGRPVAIKFLLDSDPFWMAKWRHELSVYQVFARTPPPVRVPRLLDTDDTRLMVLEWVEGTQLDTDRYPQRPITDHQAEVMLSCVAAFNRWQPPAEPFEVIFDYSDRFRRYHGLGYLSDADHDALQQLLTITGLPDQPNHGDPLASNILLDDRDQVTLLDWEFTGLFLPGFDLAMLHTQLGAHTPQIKSRIDTSVSEAGIETPFVLNLAAVLTRELRIHQELPDNPIRRTRLPLIETAWGQARQRLHQLR</sequence>
<dbReference type="Pfam" id="PF01636">
    <property type="entry name" value="APH"/>
    <property type="match status" value="1"/>
</dbReference>
<dbReference type="Gene3D" id="3.90.1200.10">
    <property type="match status" value="1"/>
</dbReference>
<evidence type="ECO:0000313" key="3">
    <source>
        <dbReference type="Proteomes" id="UP000321424"/>
    </source>
</evidence>
<organism evidence="2 3">
    <name type="scientific">Nocardia ninae NBRC 108245</name>
    <dbReference type="NCBI Taxonomy" id="1210091"/>
    <lineage>
        <taxon>Bacteria</taxon>
        <taxon>Bacillati</taxon>
        <taxon>Actinomycetota</taxon>
        <taxon>Actinomycetes</taxon>
        <taxon>Mycobacteriales</taxon>
        <taxon>Nocardiaceae</taxon>
        <taxon>Nocardia</taxon>
    </lineage>
</organism>
<gene>
    <name evidence="2" type="ORF">NN4_83400</name>
</gene>
<dbReference type="Proteomes" id="UP000321424">
    <property type="component" value="Unassembled WGS sequence"/>
</dbReference>
<evidence type="ECO:0000313" key="2">
    <source>
        <dbReference type="EMBL" id="GEM43821.1"/>
    </source>
</evidence>
<feature type="domain" description="Aminoglycoside phosphotransferase" evidence="1">
    <location>
        <begin position="53"/>
        <end position="214"/>
    </location>
</feature>
<comment type="caution">
    <text evidence="2">The sequence shown here is derived from an EMBL/GenBank/DDBJ whole genome shotgun (WGS) entry which is preliminary data.</text>
</comment>
<accession>A0A511MTT0</accession>
<evidence type="ECO:0000259" key="1">
    <source>
        <dbReference type="Pfam" id="PF01636"/>
    </source>
</evidence>
<dbReference type="AlphaFoldDB" id="A0A511MTT0"/>
<dbReference type="EMBL" id="BJXA01000116">
    <property type="protein sequence ID" value="GEM43821.1"/>
    <property type="molecule type" value="Genomic_DNA"/>
</dbReference>
<name>A0A511MTT0_9NOCA</name>
<proteinExistence type="predicted"/>
<keyword evidence="3" id="KW-1185">Reference proteome</keyword>
<dbReference type="InterPro" id="IPR011009">
    <property type="entry name" value="Kinase-like_dom_sf"/>
</dbReference>
<dbReference type="InterPro" id="IPR002575">
    <property type="entry name" value="Aminoglycoside_PTrfase"/>
</dbReference>
<dbReference type="SUPFAM" id="SSF56112">
    <property type="entry name" value="Protein kinase-like (PK-like)"/>
    <property type="match status" value="1"/>
</dbReference>
<reference evidence="2 3" key="1">
    <citation type="submission" date="2019-07" db="EMBL/GenBank/DDBJ databases">
        <title>Whole genome shotgun sequence of Nocardia ninae NBRC 108245.</title>
        <authorList>
            <person name="Hosoyama A."/>
            <person name="Uohara A."/>
            <person name="Ohji S."/>
            <person name="Ichikawa N."/>
        </authorList>
    </citation>
    <scope>NUCLEOTIDE SEQUENCE [LARGE SCALE GENOMIC DNA]</scope>
    <source>
        <strain evidence="2 3">NBRC 108245</strain>
    </source>
</reference>
<protein>
    <recommendedName>
        <fullName evidence="1">Aminoglycoside phosphotransferase domain-containing protein</fullName>
    </recommendedName>
</protein>